<sequence length="98" mass="10540">MGEAERSDGKQLTLLESRIAEASAIIETVESEFASVDGATKLKNRIKAELKFLTDVKVVSRSARGLAVEYVGAGGGTSRSISEQAQDYVDNLILDVKH</sequence>
<evidence type="ECO:0000313" key="2">
    <source>
        <dbReference type="Proteomes" id="UP000050794"/>
    </source>
</evidence>
<keyword evidence="2" id="KW-1185">Reference proteome</keyword>
<dbReference type="Proteomes" id="UP000050794">
    <property type="component" value="Unassembled WGS sequence"/>
</dbReference>
<accession>A0A183V280</accession>
<dbReference type="EMBL" id="UYWY01022486">
    <property type="protein sequence ID" value="VDM46171.1"/>
    <property type="molecule type" value="Genomic_DNA"/>
</dbReference>
<protein>
    <submittedName>
        <fullName evidence="3">Flagellin_D0/D1 domain-containing protein</fullName>
    </submittedName>
</protein>
<dbReference type="AlphaFoldDB" id="A0A183V280"/>
<name>A0A183V280_TOXCA</name>
<evidence type="ECO:0000313" key="3">
    <source>
        <dbReference type="WBParaSite" id="TCNE_0001485001-mRNA-1"/>
    </source>
</evidence>
<reference evidence="1 2" key="2">
    <citation type="submission" date="2018-11" db="EMBL/GenBank/DDBJ databases">
        <authorList>
            <consortium name="Pathogen Informatics"/>
        </authorList>
    </citation>
    <scope>NUCLEOTIDE SEQUENCE [LARGE SCALE GENOMIC DNA]</scope>
</reference>
<proteinExistence type="predicted"/>
<gene>
    <name evidence="1" type="ORF">TCNE_LOCUS14850</name>
</gene>
<organism evidence="2 3">
    <name type="scientific">Toxocara canis</name>
    <name type="common">Canine roundworm</name>
    <dbReference type="NCBI Taxonomy" id="6265"/>
    <lineage>
        <taxon>Eukaryota</taxon>
        <taxon>Metazoa</taxon>
        <taxon>Ecdysozoa</taxon>
        <taxon>Nematoda</taxon>
        <taxon>Chromadorea</taxon>
        <taxon>Rhabditida</taxon>
        <taxon>Spirurina</taxon>
        <taxon>Ascaridomorpha</taxon>
        <taxon>Ascaridoidea</taxon>
        <taxon>Toxocaridae</taxon>
        <taxon>Toxocara</taxon>
    </lineage>
</organism>
<dbReference type="WBParaSite" id="TCNE_0001485001-mRNA-1">
    <property type="protein sequence ID" value="TCNE_0001485001-mRNA-1"/>
    <property type="gene ID" value="TCNE_0001485001"/>
</dbReference>
<evidence type="ECO:0000313" key="1">
    <source>
        <dbReference type="EMBL" id="VDM46171.1"/>
    </source>
</evidence>
<reference evidence="3" key="1">
    <citation type="submission" date="2016-06" db="UniProtKB">
        <authorList>
            <consortium name="WormBaseParasite"/>
        </authorList>
    </citation>
    <scope>IDENTIFICATION</scope>
</reference>